<accession>A0ABR0A6D5</accession>
<keyword evidence="2" id="KW-1185">Reference proteome</keyword>
<dbReference type="EMBL" id="JAOYFB010000036">
    <property type="protein sequence ID" value="KAK4020697.1"/>
    <property type="molecule type" value="Genomic_DNA"/>
</dbReference>
<reference evidence="1 2" key="1">
    <citation type="journal article" date="2023" name="Nucleic Acids Res.">
        <title>The hologenome of Daphnia magna reveals possible DNA methylation and microbiome-mediated evolution of the host genome.</title>
        <authorList>
            <person name="Chaturvedi A."/>
            <person name="Li X."/>
            <person name="Dhandapani V."/>
            <person name="Marshall H."/>
            <person name="Kissane S."/>
            <person name="Cuenca-Cambronero M."/>
            <person name="Asole G."/>
            <person name="Calvet F."/>
            <person name="Ruiz-Romero M."/>
            <person name="Marangio P."/>
            <person name="Guigo R."/>
            <person name="Rago D."/>
            <person name="Mirbahai L."/>
            <person name="Eastwood N."/>
            <person name="Colbourne J.K."/>
            <person name="Zhou J."/>
            <person name="Mallon E."/>
            <person name="Orsini L."/>
        </authorList>
    </citation>
    <scope>NUCLEOTIDE SEQUENCE [LARGE SCALE GENOMIC DNA]</scope>
    <source>
        <strain evidence="1">LRV0_1</strain>
    </source>
</reference>
<evidence type="ECO:0000313" key="1">
    <source>
        <dbReference type="EMBL" id="KAK4020697.1"/>
    </source>
</evidence>
<dbReference type="Proteomes" id="UP001234178">
    <property type="component" value="Unassembled WGS sequence"/>
</dbReference>
<proteinExistence type="predicted"/>
<comment type="caution">
    <text evidence="1">The sequence shown here is derived from an EMBL/GenBank/DDBJ whole genome shotgun (WGS) entry which is preliminary data.</text>
</comment>
<gene>
    <name evidence="1" type="ORF">OUZ56_002652</name>
</gene>
<evidence type="ECO:0000313" key="2">
    <source>
        <dbReference type="Proteomes" id="UP001234178"/>
    </source>
</evidence>
<sequence length="77" mass="8481">MKSRAAAAAASLTTTTEKLELVKRPRGDPMYYLPLLIIFMDLQSKNRPPSFIIACRPSAGVETFDTVSPVLIARFPV</sequence>
<name>A0ABR0A6D5_9CRUS</name>
<organism evidence="1 2">
    <name type="scientific">Daphnia magna</name>
    <dbReference type="NCBI Taxonomy" id="35525"/>
    <lineage>
        <taxon>Eukaryota</taxon>
        <taxon>Metazoa</taxon>
        <taxon>Ecdysozoa</taxon>
        <taxon>Arthropoda</taxon>
        <taxon>Crustacea</taxon>
        <taxon>Branchiopoda</taxon>
        <taxon>Diplostraca</taxon>
        <taxon>Cladocera</taxon>
        <taxon>Anomopoda</taxon>
        <taxon>Daphniidae</taxon>
        <taxon>Daphnia</taxon>
    </lineage>
</organism>
<protein>
    <submittedName>
        <fullName evidence="1">Uncharacterized protein</fullName>
    </submittedName>
</protein>